<keyword evidence="9" id="KW-1185">Reference proteome</keyword>
<dbReference type="Pfam" id="PF07681">
    <property type="entry name" value="DoxX"/>
    <property type="match status" value="1"/>
</dbReference>
<evidence type="ECO:0000256" key="1">
    <source>
        <dbReference type="ARBA" id="ARBA00004651"/>
    </source>
</evidence>
<dbReference type="PANTHER" id="PTHR33452">
    <property type="entry name" value="OXIDOREDUCTASE CATD-RELATED"/>
    <property type="match status" value="1"/>
</dbReference>
<comment type="caution">
    <text evidence="8">The sequence shown here is derived from an EMBL/GenBank/DDBJ whole genome shotgun (WGS) entry which is preliminary data.</text>
</comment>
<evidence type="ECO:0000256" key="5">
    <source>
        <dbReference type="ARBA" id="ARBA00022989"/>
    </source>
</evidence>
<evidence type="ECO:0000313" key="8">
    <source>
        <dbReference type="EMBL" id="RKR72693.1"/>
    </source>
</evidence>
<keyword evidence="3" id="KW-1003">Cell membrane</keyword>
<dbReference type="RefSeq" id="WP_121122384.1">
    <property type="nucleotide sequence ID" value="NZ_CP016604.1"/>
</dbReference>
<evidence type="ECO:0000256" key="4">
    <source>
        <dbReference type="ARBA" id="ARBA00022692"/>
    </source>
</evidence>
<feature type="transmembrane region" description="Helical" evidence="7">
    <location>
        <begin position="7"/>
        <end position="23"/>
    </location>
</feature>
<gene>
    <name evidence="8" type="ORF">DES31_0858</name>
</gene>
<dbReference type="GO" id="GO:0005886">
    <property type="term" value="C:plasma membrane"/>
    <property type="evidence" value="ECO:0007669"/>
    <property type="project" value="UniProtKB-SubCell"/>
</dbReference>
<comment type="subcellular location">
    <subcellularLocation>
        <location evidence="1">Cell membrane</location>
        <topology evidence="1">Multi-pass membrane protein</topology>
    </subcellularLocation>
</comment>
<feature type="transmembrane region" description="Helical" evidence="7">
    <location>
        <begin position="98"/>
        <end position="119"/>
    </location>
</feature>
<dbReference type="Proteomes" id="UP000280099">
    <property type="component" value="Unassembled WGS sequence"/>
</dbReference>
<dbReference type="PANTHER" id="PTHR33452:SF4">
    <property type="entry name" value="BLL4328 PROTEIN"/>
    <property type="match status" value="1"/>
</dbReference>
<dbReference type="InterPro" id="IPR051907">
    <property type="entry name" value="DoxX-like_oxidoreductase"/>
</dbReference>
<accession>A0A420XGM9</accession>
<comment type="similarity">
    <text evidence="2">Belongs to the DoxX family.</text>
</comment>
<keyword evidence="6 7" id="KW-0472">Membrane</keyword>
<evidence type="ECO:0000256" key="2">
    <source>
        <dbReference type="ARBA" id="ARBA00006679"/>
    </source>
</evidence>
<organism evidence="8 9">
    <name type="scientific">Otariodibacter oris</name>
    <dbReference type="NCBI Taxonomy" id="1032623"/>
    <lineage>
        <taxon>Bacteria</taxon>
        <taxon>Pseudomonadati</taxon>
        <taxon>Pseudomonadota</taxon>
        <taxon>Gammaproteobacteria</taxon>
        <taxon>Pasteurellales</taxon>
        <taxon>Pasteurellaceae</taxon>
        <taxon>Otariodibacter</taxon>
    </lineage>
</organism>
<dbReference type="OrthoDB" id="346004at2"/>
<protein>
    <submittedName>
        <fullName evidence="8">Putative oxidoreductase</fullName>
    </submittedName>
</protein>
<evidence type="ECO:0000256" key="3">
    <source>
        <dbReference type="ARBA" id="ARBA00022475"/>
    </source>
</evidence>
<proteinExistence type="inferred from homology"/>
<sequence>MEKDYRAYIVALLRILTAYSILVHPMSKIFGVPLDMTNLLTSWASLDGIATALELVGGILLILGIATRPTAFILSGLMAAAYFIAHLSFFPVEKDGEAAMLYSFVLLLITLFDSGVWSLGHRTKKKAV</sequence>
<evidence type="ECO:0000256" key="6">
    <source>
        <dbReference type="ARBA" id="ARBA00023136"/>
    </source>
</evidence>
<evidence type="ECO:0000313" key="9">
    <source>
        <dbReference type="Proteomes" id="UP000280099"/>
    </source>
</evidence>
<reference evidence="8 9" key="1">
    <citation type="submission" date="2018-10" db="EMBL/GenBank/DDBJ databases">
        <title>Genomic Encyclopedia of Type Strains, Phase IV (KMG-IV): sequencing the most valuable type-strain genomes for metagenomic binning, comparative biology and taxonomic classification.</title>
        <authorList>
            <person name="Goeker M."/>
        </authorList>
    </citation>
    <scope>NUCLEOTIDE SEQUENCE [LARGE SCALE GENOMIC DNA]</scope>
    <source>
        <strain evidence="8 9">DSM 23800</strain>
    </source>
</reference>
<dbReference type="EMBL" id="RBJC01000005">
    <property type="protein sequence ID" value="RKR72693.1"/>
    <property type="molecule type" value="Genomic_DNA"/>
</dbReference>
<evidence type="ECO:0000256" key="7">
    <source>
        <dbReference type="SAM" id="Phobius"/>
    </source>
</evidence>
<dbReference type="InterPro" id="IPR032808">
    <property type="entry name" value="DoxX"/>
</dbReference>
<feature type="transmembrane region" description="Helical" evidence="7">
    <location>
        <begin position="43"/>
        <end position="65"/>
    </location>
</feature>
<feature type="transmembrane region" description="Helical" evidence="7">
    <location>
        <begin position="72"/>
        <end position="92"/>
    </location>
</feature>
<name>A0A420XGM9_9PAST</name>
<keyword evidence="5 7" id="KW-1133">Transmembrane helix</keyword>
<keyword evidence="4 7" id="KW-0812">Transmembrane</keyword>
<dbReference type="AlphaFoldDB" id="A0A420XGM9"/>